<keyword evidence="6" id="KW-0285">Flavoprotein</keyword>
<evidence type="ECO:0000313" key="13">
    <source>
        <dbReference type="Proteomes" id="UP001500866"/>
    </source>
</evidence>
<dbReference type="PANTHER" id="PTHR42747:SF3">
    <property type="entry name" value="NITRONATE MONOOXYGENASE-RELATED"/>
    <property type="match status" value="1"/>
</dbReference>
<comment type="function">
    <text evidence="2">Nitronate monooxygenase that uses molecular oxygen to catalyze the oxidative denitrification of alkyl nitronates. Acts on propionate 3-nitronate (P3N), the presumed physiological substrate. Probably functions in the detoxification of P3N, a metabolic poison produced by plants and fungi as a defense mechanism.</text>
</comment>
<keyword evidence="5" id="KW-0216">Detoxification</keyword>
<dbReference type="Gene3D" id="3.20.20.70">
    <property type="entry name" value="Aldolase class I"/>
    <property type="match status" value="1"/>
</dbReference>
<evidence type="ECO:0000256" key="3">
    <source>
        <dbReference type="ARBA" id="ARBA00009881"/>
    </source>
</evidence>
<evidence type="ECO:0000256" key="2">
    <source>
        <dbReference type="ARBA" id="ARBA00003535"/>
    </source>
</evidence>
<evidence type="ECO:0000256" key="5">
    <source>
        <dbReference type="ARBA" id="ARBA00022575"/>
    </source>
</evidence>
<evidence type="ECO:0000256" key="10">
    <source>
        <dbReference type="ARBA" id="ARBA00031155"/>
    </source>
</evidence>
<dbReference type="Pfam" id="PF03060">
    <property type="entry name" value="NMO"/>
    <property type="match status" value="1"/>
</dbReference>
<gene>
    <name evidence="12" type="ORF">GCM10009001_24820</name>
</gene>
<evidence type="ECO:0000256" key="4">
    <source>
        <dbReference type="ARBA" id="ARBA00013457"/>
    </source>
</evidence>
<comment type="similarity">
    <text evidence="3">Belongs to the nitronate monooxygenase family. NMO class I subfamily.</text>
</comment>
<keyword evidence="9 12" id="KW-0503">Monooxygenase</keyword>
<proteinExistence type="inferred from homology"/>
<evidence type="ECO:0000313" key="12">
    <source>
        <dbReference type="EMBL" id="GAA0606630.1"/>
    </source>
</evidence>
<name>A0ABN1G936_9BACI</name>
<dbReference type="SUPFAM" id="SSF51412">
    <property type="entry name" value="Inosine monophosphate dehydrogenase (IMPDH)"/>
    <property type="match status" value="1"/>
</dbReference>
<keyword evidence="13" id="KW-1185">Reference proteome</keyword>
<dbReference type="EMBL" id="BAAADS010000018">
    <property type="protein sequence ID" value="GAA0606630.1"/>
    <property type="molecule type" value="Genomic_DNA"/>
</dbReference>
<evidence type="ECO:0000256" key="8">
    <source>
        <dbReference type="ARBA" id="ARBA00023002"/>
    </source>
</evidence>
<dbReference type="CDD" id="cd04730">
    <property type="entry name" value="NPD_like"/>
    <property type="match status" value="1"/>
</dbReference>
<evidence type="ECO:0000256" key="1">
    <source>
        <dbReference type="ARBA" id="ARBA00001917"/>
    </source>
</evidence>
<evidence type="ECO:0000256" key="6">
    <source>
        <dbReference type="ARBA" id="ARBA00022630"/>
    </source>
</evidence>
<sequence>MLKIPGKTYYMVCLKEEPTANGGLEVNFLNDRLSIRLPLIQAGMAGGITTPQLVAAVANEGALGTIGAGYMGASQLKEDIRQVKQLTEEPFAVNLFAVNLESFSNEIARMQQFLNGFRSKLELEDGADFIKVNDYLHEKVHVVLEEDIPVISTAFGVLSPFLIERLKEKDVTLIGMATNLDEARQLEDAGYDAVVAQGYEAGGHRGTFDVNKYPDGSNIGLHVLVQELMDHLTIPIVAAGGIHSKKQVDALLEMGVDAVQAGTKFLIANEAGTNAAYRRALMKAESGATSITNVFSGRPARAIRNQFVRELEASGIAPLPFPIQNQMTKDIRGAGKEFAIADMQSLWAGQGVGAVREEESAAAIIQSMVGSSNDAD</sequence>
<dbReference type="GO" id="GO:0004497">
    <property type="term" value="F:monooxygenase activity"/>
    <property type="evidence" value="ECO:0007669"/>
    <property type="project" value="UniProtKB-KW"/>
</dbReference>
<dbReference type="InterPro" id="IPR013785">
    <property type="entry name" value="Aldolase_TIM"/>
</dbReference>
<dbReference type="Proteomes" id="UP001500866">
    <property type="component" value="Unassembled WGS sequence"/>
</dbReference>
<evidence type="ECO:0000256" key="7">
    <source>
        <dbReference type="ARBA" id="ARBA00022643"/>
    </source>
</evidence>
<comment type="catalytic activity">
    <reaction evidence="11">
        <text>3 propionate 3-nitronate + 3 O2 + H2O = 3 3-oxopropanoate + 2 nitrate + nitrite + H2O2 + 3 H(+)</text>
        <dbReference type="Rhea" id="RHEA:57332"/>
        <dbReference type="ChEBI" id="CHEBI:15377"/>
        <dbReference type="ChEBI" id="CHEBI:15378"/>
        <dbReference type="ChEBI" id="CHEBI:15379"/>
        <dbReference type="ChEBI" id="CHEBI:16240"/>
        <dbReference type="ChEBI" id="CHEBI:16301"/>
        <dbReference type="ChEBI" id="CHEBI:17632"/>
        <dbReference type="ChEBI" id="CHEBI:33190"/>
        <dbReference type="ChEBI" id="CHEBI:136067"/>
    </reaction>
</comment>
<reference evidence="12 13" key="1">
    <citation type="journal article" date="2019" name="Int. J. Syst. Evol. Microbiol.">
        <title>The Global Catalogue of Microorganisms (GCM) 10K type strain sequencing project: providing services to taxonomists for standard genome sequencing and annotation.</title>
        <authorList>
            <consortium name="The Broad Institute Genomics Platform"/>
            <consortium name="The Broad Institute Genome Sequencing Center for Infectious Disease"/>
            <person name="Wu L."/>
            <person name="Ma J."/>
        </authorList>
    </citation>
    <scope>NUCLEOTIDE SEQUENCE [LARGE SCALE GENOMIC DNA]</scope>
    <source>
        <strain evidence="12 13">JCM 15395</strain>
    </source>
</reference>
<organism evidence="12 13">
    <name type="scientific">Virgibacillus siamensis</name>
    <dbReference type="NCBI Taxonomy" id="480071"/>
    <lineage>
        <taxon>Bacteria</taxon>
        <taxon>Bacillati</taxon>
        <taxon>Bacillota</taxon>
        <taxon>Bacilli</taxon>
        <taxon>Bacillales</taxon>
        <taxon>Bacillaceae</taxon>
        <taxon>Virgibacillus</taxon>
    </lineage>
</organism>
<dbReference type="RefSeq" id="WP_343813548.1">
    <property type="nucleotide sequence ID" value="NZ_BAAADS010000018.1"/>
</dbReference>
<evidence type="ECO:0000256" key="9">
    <source>
        <dbReference type="ARBA" id="ARBA00023033"/>
    </source>
</evidence>
<comment type="cofactor">
    <cofactor evidence="1">
        <name>FMN</name>
        <dbReference type="ChEBI" id="CHEBI:58210"/>
    </cofactor>
</comment>
<dbReference type="InterPro" id="IPR004136">
    <property type="entry name" value="NMO"/>
</dbReference>
<evidence type="ECO:0000256" key="11">
    <source>
        <dbReference type="ARBA" id="ARBA00049401"/>
    </source>
</evidence>
<keyword evidence="7" id="KW-0288">FMN</keyword>
<protein>
    <recommendedName>
        <fullName evidence="4">Probable nitronate monooxygenase</fullName>
    </recommendedName>
    <alternativeName>
        <fullName evidence="10">Propionate 3-nitronate monooxygenase</fullName>
    </alternativeName>
</protein>
<accession>A0ABN1G936</accession>
<dbReference type="PANTHER" id="PTHR42747">
    <property type="entry name" value="NITRONATE MONOOXYGENASE-RELATED"/>
    <property type="match status" value="1"/>
</dbReference>
<comment type="caution">
    <text evidence="12">The sequence shown here is derived from an EMBL/GenBank/DDBJ whole genome shotgun (WGS) entry which is preliminary data.</text>
</comment>
<keyword evidence="8" id="KW-0560">Oxidoreductase</keyword>